<sequence>MLWVIRRSDLIQFIPFLSSPRHACLLCCVPSERQVLRREKKDMQPSSVTKMPYIPPYVCIPFADMRCEILSGKSQQKKSRSVAHSRERCPSSQLPPKLRS</sequence>
<evidence type="ECO:0000313" key="3">
    <source>
        <dbReference type="Proteomes" id="UP001595075"/>
    </source>
</evidence>
<gene>
    <name evidence="2" type="ORF">VTL71DRAFT_1441</name>
</gene>
<protein>
    <recommendedName>
        <fullName evidence="4">Secreted protein</fullName>
    </recommendedName>
</protein>
<keyword evidence="3" id="KW-1185">Reference proteome</keyword>
<evidence type="ECO:0008006" key="4">
    <source>
        <dbReference type="Google" id="ProtNLM"/>
    </source>
</evidence>
<dbReference type="Proteomes" id="UP001595075">
    <property type="component" value="Unassembled WGS sequence"/>
</dbReference>
<organism evidence="2 3">
    <name type="scientific">Oculimacula yallundae</name>
    <dbReference type="NCBI Taxonomy" id="86028"/>
    <lineage>
        <taxon>Eukaryota</taxon>
        <taxon>Fungi</taxon>
        <taxon>Dikarya</taxon>
        <taxon>Ascomycota</taxon>
        <taxon>Pezizomycotina</taxon>
        <taxon>Leotiomycetes</taxon>
        <taxon>Helotiales</taxon>
        <taxon>Ploettnerulaceae</taxon>
        <taxon>Oculimacula</taxon>
    </lineage>
</organism>
<evidence type="ECO:0000313" key="2">
    <source>
        <dbReference type="EMBL" id="KAL2067017.1"/>
    </source>
</evidence>
<accession>A0ABR4CBI2</accession>
<feature type="region of interest" description="Disordered" evidence="1">
    <location>
        <begin position="74"/>
        <end position="100"/>
    </location>
</feature>
<proteinExistence type="predicted"/>
<name>A0ABR4CBI2_9HELO</name>
<evidence type="ECO:0000256" key="1">
    <source>
        <dbReference type="SAM" id="MobiDB-lite"/>
    </source>
</evidence>
<comment type="caution">
    <text evidence="2">The sequence shown here is derived from an EMBL/GenBank/DDBJ whole genome shotgun (WGS) entry which is preliminary data.</text>
</comment>
<dbReference type="EMBL" id="JAZHXI010000010">
    <property type="protein sequence ID" value="KAL2067017.1"/>
    <property type="molecule type" value="Genomic_DNA"/>
</dbReference>
<reference evidence="2 3" key="1">
    <citation type="journal article" date="2024" name="Commun. Biol.">
        <title>Comparative genomic analysis of thermophilic fungi reveals convergent evolutionary adaptations and gene losses.</title>
        <authorList>
            <person name="Steindorff A.S."/>
            <person name="Aguilar-Pontes M.V."/>
            <person name="Robinson A.J."/>
            <person name="Andreopoulos B."/>
            <person name="LaButti K."/>
            <person name="Kuo A."/>
            <person name="Mondo S."/>
            <person name="Riley R."/>
            <person name="Otillar R."/>
            <person name="Haridas S."/>
            <person name="Lipzen A."/>
            <person name="Grimwood J."/>
            <person name="Schmutz J."/>
            <person name="Clum A."/>
            <person name="Reid I.D."/>
            <person name="Moisan M.C."/>
            <person name="Butler G."/>
            <person name="Nguyen T.T.M."/>
            <person name="Dewar K."/>
            <person name="Conant G."/>
            <person name="Drula E."/>
            <person name="Henrissat B."/>
            <person name="Hansel C."/>
            <person name="Singer S."/>
            <person name="Hutchinson M.I."/>
            <person name="de Vries R.P."/>
            <person name="Natvig D.O."/>
            <person name="Powell A.J."/>
            <person name="Tsang A."/>
            <person name="Grigoriev I.V."/>
        </authorList>
    </citation>
    <scope>NUCLEOTIDE SEQUENCE [LARGE SCALE GENOMIC DNA]</scope>
    <source>
        <strain evidence="2 3">CBS 494.80</strain>
    </source>
</reference>